<evidence type="ECO:0000313" key="2">
    <source>
        <dbReference type="Proteomes" id="UP000681035"/>
    </source>
</evidence>
<evidence type="ECO:0000313" key="1">
    <source>
        <dbReference type="EMBL" id="BCK81321.1"/>
    </source>
</evidence>
<protein>
    <submittedName>
        <fullName evidence="1">Uncharacterized protein</fullName>
    </submittedName>
</protein>
<gene>
    <name evidence="1" type="ORF">MM50RIKEN_10840</name>
</gene>
<reference evidence="1" key="1">
    <citation type="submission" date="2020-09" db="EMBL/GenBank/DDBJ databases">
        <title>New species isolated from human feces.</title>
        <authorList>
            <person name="Kitahara M."/>
            <person name="Shigeno Y."/>
            <person name="Shime M."/>
            <person name="Matsumoto Y."/>
            <person name="Nakamura S."/>
            <person name="Motooka D."/>
            <person name="Fukuoka S."/>
            <person name="Nishikawa H."/>
            <person name="Benno Y."/>
        </authorList>
    </citation>
    <scope>NUCLEOTIDE SEQUENCE</scope>
    <source>
        <strain evidence="1">MM50</strain>
    </source>
</reference>
<dbReference type="AlphaFoldDB" id="A0A810Q775"/>
<accession>A0A810Q775</accession>
<dbReference type="Proteomes" id="UP000681035">
    <property type="component" value="Chromosome"/>
</dbReference>
<sequence>MKKKEKNAVIKTCLDILPVRSWEPSVGAFLLADSSYLDLLRLVPRDLQNIAEDELELEIYQFTKVLKTVGCDLKFLSMRFPLSLERQKAVLLHHARQAGDETRIRWLERQIRELEVAETNISSQHFYLAYWGKDADTLRKNHDMIRKYAATGYQPLVEEIDARQKAKVLEKLANMNTIIDIYPDGDDDSAPGFMEEEG</sequence>
<organism evidence="1 2">
    <name type="scientific">Vescimonas coprocola</name>
    <dbReference type="NCBI Taxonomy" id="2714355"/>
    <lineage>
        <taxon>Bacteria</taxon>
        <taxon>Bacillati</taxon>
        <taxon>Bacillota</taxon>
        <taxon>Clostridia</taxon>
        <taxon>Eubacteriales</taxon>
        <taxon>Oscillospiraceae</taxon>
        <taxon>Vescimonas</taxon>
    </lineage>
</organism>
<dbReference type="KEGG" id="vcop:MM50RIKEN_10840"/>
<proteinExistence type="predicted"/>
<keyword evidence="2" id="KW-1185">Reference proteome</keyword>
<dbReference type="RefSeq" id="WP_213542072.1">
    <property type="nucleotide sequence ID" value="NZ_AP023418.1"/>
</dbReference>
<name>A0A810Q775_9FIRM</name>
<dbReference type="EMBL" id="AP023418">
    <property type="protein sequence ID" value="BCK81321.1"/>
    <property type="molecule type" value="Genomic_DNA"/>
</dbReference>